<dbReference type="SMART" id="SM00448">
    <property type="entry name" value="REC"/>
    <property type="match status" value="1"/>
</dbReference>
<dbReference type="RefSeq" id="WP_169201758.1">
    <property type="nucleotide sequence ID" value="NZ_CP059467.1"/>
</dbReference>
<dbReference type="PANTHER" id="PTHR48111">
    <property type="entry name" value="REGULATOR OF RPOS"/>
    <property type="match status" value="1"/>
</dbReference>
<gene>
    <name evidence="6" type="ORF">GPA24_05700</name>
</gene>
<dbReference type="InterPro" id="IPR039420">
    <property type="entry name" value="WalR-like"/>
</dbReference>
<dbReference type="PROSITE" id="PS51755">
    <property type="entry name" value="OMPR_PHOB"/>
    <property type="match status" value="1"/>
</dbReference>
<evidence type="ECO:0000256" key="2">
    <source>
        <dbReference type="PROSITE-ProRule" id="PRU00169"/>
    </source>
</evidence>
<dbReference type="InterPro" id="IPR011006">
    <property type="entry name" value="CheY-like_superfamily"/>
</dbReference>
<dbReference type="EMBL" id="WTVP01000010">
    <property type="protein sequence ID" value="NMG15046.1"/>
    <property type="molecule type" value="Genomic_DNA"/>
</dbReference>
<dbReference type="Gene3D" id="6.10.250.690">
    <property type="match status" value="1"/>
</dbReference>
<dbReference type="SMART" id="SM00862">
    <property type="entry name" value="Trans_reg_C"/>
    <property type="match status" value="1"/>
</dbReference>
<protein>
    <submittedName>
        <fullName evidence="6">Response regulator</fullName>
    </submittedName>
</protein>
<dbReference type="CDD" id="cd00383">
    <property type="entry name" value="trans_reg_C"/>
    <property type="match status" value="1"/>
</dbReference>
<dbReference type="Pfam" id="PF00486">
    <property type="entry name" value="Trans_reg_C"/>
    <property type="match status" value="1"/>
</dbReference>
<dbReference type="SUPFAM" id="SSF52172">
    <property type="entry name" value="CheY-like"/>
    <property type="match status" value="1"/>
</dbReference>
<dbReference type="InterPro" id="IPR001867">
    <property type="entry name" value="OmpR/PhoB-type_DNA-bd"/>
</dbReference>
<comment type="caution">
    <text evidence="6">The sequence shown here is derived from an EMBL/GenBank/DDBJ whole genome shotgun (WGS) entry which is preliminary data.</text>
</comment>
<evidence type="ECO:0000256" key="3">
    <source>
        <dbReference type="PROSITE-ProRule" id="PRU01091"/>
    </source>
</evidence>
<sequence length="233" mass="25411">MTDSRSPAPIVVIIEDEPHIRRFLRAALESEHCQVVEAANAARGLIEAGSRKPDLLIVDLGLPDGDGGELIARLRAWSAVPVLVLSARDDEADKVAALDAGADDYLTKPFGVAELLARVRALLRRALRPQPDGPAVVSFGDIVVDPTRRTVTRAGEPVHLTPIEYKLLGHLIANAGRVLTHRQLLAQIWGPAHVEHTHYLRVYMAGLRRKLEPNPAFPSHILTESGVGYRLAL</sequence>
<evidence type="ECO:0000256" key="1">
    <source>
        <dbReference type="ARBA" id="ARBA00023125"/>
    </source>
</evidence>
<dbReference type="Proteomes" id="UP000633943">
    <property type="component" value="Unassembled WGS sequence"/>
</dbReference>
<evidence type="ECO:0000259" key="5">
    <source>
        <dbReference type="PROSITE" id="PS51755"/>
    </source>
</evidence>
<feature type="modified residue" description="4-aspartylphosphate" evidence="2">
    <location>
        <position position="59"/>
    </location>
</feature>
<feature type="DNA-binding region" description="OmpR/PhoB-type" evidence="3">
    <location>
        <begin position="134"/>
        <end position="233"/>
    </location>
</feature>
<dbReference type="Gene3D" id="1.10.10.10">
    <property type="entry name" value="Winged helix-like DNA-binding domain superfamily/Winged helix DNA-binding domain"/>
    <property type="match status" value="1"/>
</dbReference>
<feature type="domain" description="OmpR/PhoB-type" evidence="5">
    <location>
        <begin position="134"/>
        <end position="233"/>
    </location>
</feature>
<keyword evidence="1 3" id="KW-0238">DNA-binding</keyword>
<evidence type="ECO:0000313" key="6">
    <source>
        <dbReference type="EMBL" id="NMG15046.1"/>
    </source>
</evidence>
<dbReference type="PANTHER" id="PTHR48111:SF50">
    <property type="entry name" value="KDP OPERON TRANSCRIPTIONAL REGULATORY PROTEIN KDPE"/>
    <property type="match status" value="1"/>
</dbReference>
<evidence type="ECO:0000259" key="4">
    <source>
        <dbReference type="PROSITE" id="PS50110"/>
    </source>
</evidence>
<organism evidence="6 7">
    <name type="scientific">Aromatoleum bremense</name>
    <dbReference type="NCBI Taxonomy" id="76115"/>
    <lineage>
        <taxon>Bacteria</taxon>
        <taxon>Pseudomonadati</taxon>
        <taxon>Pseudomonadota</taxon>
        <taxon>Betaproteobacteria</taxon>
        <taxon>Rhodocyclales</taxon>
        <taxon>Rhodocyclaceae</taxon>
        <taxon>Aromatoleum</taxon>
    </lineage>
</organism>
<dbReference type="InterPro" id="IPR001789">
    <property type="entry name" value="Sig_transdc_resp-reg_receiver"/>
</dbReference>
<dbReference type="InterPro" id="IPR036388">
    <property type="entry name" value="WH-like_DNA-bd_sf"/>
</dbReference>
<proteinExistence type="predicted"/>
<accession>A0ABX1NTT0</accession>
<reference evidence="6 7" key="1">
    <citation type="submission" date="2019-12" db="EMBL/GenBank/DDBJ databases">
        <title>Comparative genomics gives insights into the taxonomy of the Azoarcus-Aromatoleum group and reveals separate origins of nif in the plant-associated Azoarcus and non-plant-associated Aromatoleum sub-groups.</title>
        <authorList>
            <person name="Lafos M."/>
            <person name="Maluk M."/>
            <person name="Batista M."/>
            <person name="Junghare M."/>
            <person name="Carmona M."/>
            <person name="Faoro H."/>
            <person name="Cruz L.M."/>
            <person name="Battistoni F."/>
            <person name="De Souza E."/>
            <person name="Pedrosa F."/>
            <person name="Chen W.-M."/>
            <person name="Poole P.S."/>
            <person name="Dixon R.A."/>
            <person name="James E.K."/>
        </authorList>
    </citation>
    <scope>NUCLEOTIDE SEQUENCE [LARGE SCALE GENOMIC DNA]</scope>
    <source>
        <strain evidence="6 7">PbN1</strain>
    </source>
</reference>
<keyword evidence="2" id="KW-0597">Phosphoprotein</keyword>
<keyword evidence="7" id="KW-1185">Reference proteome</keyword>
<feature type="domain" description="Response regulatory" evidence="4">
    <location>
        <begin position="10"/>
        <end position="123"/>
    </location>
</feature>
<dbReference type="Gene3D" id="3.40.50.2300">
    <property type="match status" value="1"/>
</dbReference>
<dbReference type="PROSITE" id="PS50110">
    <property type="entry name" value="RESPONSE_REGULATORY"/>
    <property type="match status" value="1"/>
</dbReference>
<name>A0ABX1NTT0_9RHOO</name>
<dbReference type="Pfam" id="PF00072">
    <property type="entry name" value="Response_reg"/>
    <property type="match status" value="1"/>
</dbReference>
<dbReference type="CDD" id="cd17620">
    <property type="entry name" value="REC_OmpR_KdpE-like"/>
    <property type="match status" value="1"/>
</dbReference>
<evidence type="ECO:0000313" key="7">
    <source>
        <dbReference type="Proteomes" id="UP000633943"/>
    </source>
</evidence>